<sequence>MIATFFKAAGIENADEVLNSFKTTGTGALHRQPVMSSSTVSGAVSSVAQIAASSHPAAKTVLSAIQLILTAVTTKLSFDSAELRLRNAGTEEIMPLGKADASPSAKTGPNVLGAAATLIWRLPKIRQCVQRMEKAQVQLDAAKSRLAAADISPTERLQAEGDIRAAGENLSIEYARFCLRNELKTDYKTASESAKIEYEGNKRYLGISGASAAFSVTATILGILPHAAAAAVTGGVSAAAVTAVALMYVGYQLSSGPSKDGEAKAKRAIVALGKSLDLLGGNASKQQKERAQAYQTYIKEKRLWRRPEVRVQAKAKLLAALDNIACRDTTEHDVKPLANWSAYADYRQQMEAAAGDPHAMQDLEVAFTQAHQAEFKVSTLADSWKTPYRMRLDSMGRILLGKSSKTLTALLKSAARNGHASSDRTERSTFARAQIHAGLRADVKVSLRDWISFELAQANIKSTLSEEKDPATQAGLQSAARALSAIKDLDVQALFTGDGRGQVAATELAKKLTAGEVERYTITNAGSATLAGAANIIGATVSLGLNIKKEVQLSHGIHASKIYNNQNDARVFVQGTAPVTAPYISAERARFQKTGMAKLLETLARNGDPVSLKLEIAEVDPATMDMSDRRIDVALDKLMDDLERLADLPDDIKLSIGGINIATGKLRGTSNYFNWRYKHAPAGTKAKFQMRRTGMIVNNMHASITSPISQIVAQVPLSMTRHAANRGQEMSHDVRDRLTDLTRQPRSAALADGKENDKAE</sequence>
<evidence type="ECO:0000313" key="3">
    <source>
        <dbReference type="EMBL" id="AMP07031.1"/>
    </source>
</evidence>
<organism evidence="3 4">
    <name type="scientific">Collimonas pratensis</name>
    <dbReference type="NCBI Taxonomy" id="279113"/>
    <lineage>
        <taxon>Bacteria</taxon>
        <taxon>Pseudomonadati</taxon>
        <taxon>Pseudomonadota</taxon>
        <taxon>Betaproteobacteria</taxon>
        <taxon>Burkholderiales</taxon>
        <taxon>Oxalobacteraceae</taxon>
        <taxon>Collimonas</taxon>
    </lineage>
</organism>
<dbReference type="AlphaFoldDB" id="A0A127QAK7"/>
<dbReference type="EMBL" id="CP013234">
    <property type="protein sequence ID" value="AMP07031.1"/>
    <property type="molecule type" value="Genomic_DNA"/>
</dbReference>
<gene>
    <name evidence="3" type="ORF">CPter91_4732</name>
</gene>
<dbReference type="Proteomes" id="UP000074561">
    <property type="component" value="Chromosome"/>
</dbReference>
<feature type="coiled-coil region" evidence="1">
    <location>
        <begin position="125"/>
        <end position="152"/>
    </location>
</feature>
<dbReference type="PATRIC" id="fig|279113.9.peg.4690"/>
<proteinExistence type="predicted"/>
<name>A0A127QAK7_9BURK</name>
<keyword evidence="1" id="KW-0175">Coiled coil</keyword>
<protein>
    <submittedName>
        <fullName evidence="3">Putative type III effector protein</fullName>
    </submittedName>
</protein>
<evidence type="ECO:0000313" key="4">
    <source>
        <dbReference type="Proteomes" id="UP000074561"/>
    </source>
</evidence>
<accession>A0A127QAK7</accession>
<evidence type="ECO:0000256" key="2">
    <source>
        <dbReference type="SAM" id="MobiDB-lite"/>
    </source>
</evidence>
<feature type="compositionally biased region" description="Basic and acidic residues" evidence="2">
    <location>
        <begin position="729"/>
        <end position="740"/>
    </location>
</feature>
<dbReference type="KEGG" id="cpra:CPter91_4732"/>
<reference evidence="3 4" key="1">
    <citation type="submission" date="2015-11" db="EMBL/GenBank/DDBJ databases">
        <title>Exploring the genomic traits of fungus-feeding bacterial genus Collimonas.</title>
        <authorList>
            <person name="Song C."/>
            <person name="Schmidt R."/>
            <person name="de Jager V."/>
            <person name="Krzyzanowska D."/>
            <person name="Jongedijk E."/>
            <person name="Cankar K."/>
            <person name="Beekwilder J."/>
            <person name="van Veen A."/>
            <person name="de Boer W."/>
            <person name="van Veen J.A."/>
            <person name="Garbeva P."/>
        </authorList>
    </citation>
    <scope>NUCLEOTIDE SEQUENCE [LARGE SCALE GENOMIC DNA]</scope>
    <source>
        <strain evidence="3 4">Ter91</strain>
    </source>
</reference>
<evidence type="ECO:0000256" key="1">
    <source>
        <dbReference type="SAM" id="Coils"/>
    </source>
</evidence>
<feature type="region of interest" description="Disordered" evidence="2">
    <location>
        <begin position="723"/>
        <end position="760"/>
    </location>
</feature>